<feature type="chain" id="PRO_5043140453" evidence="3">
    <location>
        <begin position="23"/>
        <end position="246"/>
    </location>
</feature>
<evidence type="ECO:0000313" key="4">
    <source>
        <dbReference type="EMBL" id="VDP45441.1"/>
    </source>
</evidence>
<evidence type="ECO:0000313" key="6">
    <source>
        <dbReference type="WBParaSite" id="SBAD_0001250501-mRNA-1"/>
    </source>
</evidence>
<reference evidence="4 5" key="2">
    <citation type="submission" date="2018-11" db="EMBL/GenBank/DDBJ databases">
        <authorList>
            <consortium name="Pathogen Informatics"/>
        </authorList>
    </citation>
    <scope>NUCLEOTIDE SEQUENCE [LARGE SCALE GENOMIC DNA]</scope>
</reference>
<keyword evidence="3" id="KW-0732">Signal</keyword>
<evidence type="ECO:0000256" key="1">
    <source>
        <dbReference type="SAM" id="MobiDB-lite"/>
    </source>
</evidence>
<feature type="transmembrane region" description="Helical" evidence="2">
    <location>
        <begin position="37"/>
        <end position="57"/>
    </location>
</feature>
<feature type="compositionally biased region" description="Basic residues" evidence="1">
    <location>
        <begin position="237"/>
        <end position="246"/>
    </location>
</feature>
<sequence>MQLPSLILSCILLRMFFDIACHYSIQNNWDSYCSRNFQSILVVLGIASMTVVGFYAMRKPGSAFNPCFIGSFTTKPPALYVFIYRLPAPSFESKSAVVIATNARLRLQEATISCLQDALFCNLLFMFLPAMSWLVMIVFEVPSPDEKGGGLETGSTLHKIQPPATHGIDAIENYTGSVAARVTKGRAGCWGTEADCEKSAITTCSLPSASRRRCGTTKTDTTTTKIPLSNGIPTRSERRRYRARCH</sequence>
<evidence type="ECO:0000313" key="5">
    <source>
        <dbReference type="Proteomes" id="UP000270296"/>
    </source>
</evidence>
<keyword evidence="2" id="KW-0472">Membrane</keyword>
<name>A0A183J8A2_9BILA</name>
<keyword evidence="5" id="KW-1185">Reference proteome</keyword>
<dbReference type="Proteomes" id="UP000270296">
    <property type="component" value="Unassembled WGS sequence"/>
</dbReference>
<evidence type="ECO:0000256" key="2">
    <source>
        <dbReference type="SAM" id="Phobius"/>
    </source>
</evidence>
<dbReference type="WBParaSite" id="SBAD_0001250501-mRNA-1">
    <property type="protein sequence ID" value="SBAD_0001250501-mRNA-1"/>
    <property type="gene ID" value="SBAD_0001250501"/>
</dbReference>
<feature type="transmembrane region" description="Helical" evidence="2">
    <location>
        <begin position="119"/>
        <end position="139"/>
    </location>
</feature>
<gene>
    <name evidence="4" type="ORF">SBAD_LOCUS12100</name>
</gene>
<feature type="signal peptide" evidence="3">
    <location>
        <begin position="1"/>
        <end position="22"/>
    </location>
</feature>
<evidence type="ECO:0000256" key="3">
    <source>
        <dbReference type="SAM" id="SignalP"/>
    </source>
</evidence>
<accession>A0A183J8A2</accession>
<feature type="region of interest" description="Disordered" evidence="1">
    <location>
        <begin position="210"/>
        <end position="246"/>
    </location>
</feature>
<proteinExistence type="predicted"/>
<organism evidence="6">
    <name type="scientific">Soboliphyme baturini</name>
    <dbReference type="NCBI Taxonomy" id="241478"/>
    <lineage>
        <taxon>Eukaryota</taxon>
        <taxon>Metazoa</taxon>
        <taxon>Ecdysozoa</taxon>
        <taxon>Nematoda</taxon>
        <taxon>Enoplea</taxon>
        <taxon>Dorylaimia</taxon>
        <taxon>Dioctophymatida</taxon>
        <taxon>Dioctophymatoidea</taxon>
        <taxon>Soboliphymatidae</taxon>
        <taxon>Soboliphyme</taxon>
    </lineage>
</organism>
<dbReference type="AlphaFoldDB" id="A0A183J8A2"/>
<keyword evidence="2" id="KW-0812">Transmembrane</keyword>
<dbReference type="EMBL" id="UZAM01016980">
    <property type="protein sequence ID" value="VDP45441.1"/>
    <property type="molecule type" value="Genomic_DNA"/>
</dbReference>
<keyword evidence="2" id="KW-1133">Transmembrane helix</keyword>
<protein>
    <submittedName>
        <fullName evidence="6">G_PROTEIN_RECEP_F3_4 domain-containing protein</fullName>
    </submittedName>
</protein>
<reference evidence="6" key="1">
    <citation type="submission" date="2016-06" db="UniProtKB">
        <authorList>
            <consortium name="WormBaseParasite"/>
        </authorList>
    </citation>
    <scope>IDENTIFICATION</scope>
</reference>
<feature type="compositionally biased region" description="Low complexity" evidence="1">
    <location>
        <begin position="216"/>
        <end position="225"/>
    </location>
</feature>